<dbReference type="InterPro" id="IPR045312">
    <property type="entry name" value="PCBER-like"/>
</dbReference>
<evidence type="ECO:0000256" key="1">
    <source>
        <dbReference type="ARBA" id="ARBA00022857"/>
    </source>
</evidence>
<gene>
    <name evidence="4" type="ORF">HS088_TW07G01313</name>
</gene>
<dbReference type="PANTHER" id="PTHR43349:SF34">
    <property type="entry name" value="PINORESINOL-LARICIRESINOL REDUCTASE 3-RELATED"/>
    <property type="match status" value="1"/>
</dbReference>
<sequence length="285" mass="31990">MDNNTNPKMEKSRVLVIGATGSLGHDLVRYSLKYSHPTFALVRDSAFTDPSKQYKLQSLSTAGVTLLKGSLQDEESLIEALKQVDVVICAIPSKQVLEQELLIKVIKEVGCIKRFIPSEFGADPEKTQISDLDYNFYSRRVEIRRLVEAAHIPYTYICCNLFMRYLLPSLVQPGLKTPPRDKVTIFGDGNTKGIFVKDSDVAAFTIAAVDDPCALNKVLYLRPPGNIYSLNELVEIWETKIGKKLEKLYVSEEELLTKIKGFSCSCHLPSIITSYIFAISFQKII</sequence>
<dbReference type="SUPFAM" id="SSF51735">
    <property type="entry name" value="NAD(P)-binding Rossmann-fold domains"/>
    <property type="match status" value="1"/>
</dbReference>
<accession>A0A7J7DH96</accession>
<feature type="domain" description="NmrA-like" evidence="3">
    <location>
        <begin position="10"/>
        <end position="262"/>
    </location>
</feature>
<keyword evidence="1" id="KW-0521">NADP</keyword>
<dbReference type="CDD" id="cd05259">
    <property type="entry name" value="PCBER_SDR_a"/>
    <property type="match status" value="1"/>
</dbReference>
<dbReference type="FunCoup" id="A0A7J7DH96">
    <property type="interactions" value="225"/>
</dbReference>
<dbReference type="PANTHER" id="PTHR43349">
    <property type="entry name" value="PINORESINOL REDUCTASE-RELATED"/>
    <property type="match status" value="1"/>
</dbReference>
<proteinExistence type="predicted"/>
<dbReference type="Pfam" id="PF05368">
    <property type="entry name" value="NmrA"/>
    <property type="match status" value="1"/>
</dbReference>
<comment type="caution">
    <text evidence="4">The sequence shown here is derived from an EMBL/GenBank/DDBJ whole genome shotgun (WGS) entry which is preliminary data.</text>
</comment>
<organism evidence="4 5">
    <name type="scientific">Tripterygium wilfordii</name>
    <name type="common">Thunder God vine</name>
    <dbReference type="NCBI Taxonomy" id="458696"/>
    <lineage>
        <taxon>Eukaryota</taxon>
        <taxon>Viridiplantae</taxon>
        <taxon>Streptophyta</taxon>
        <taxon>Embryophyta</taxon>
        <taxon>Tracheophyta</taxon>
        <taxon>Spermatophyta</taxon>
        <taxon>Magnoliopsida</taxon>
        <taxon>eudicotyledons</taxon>
        <taxon>Gunneridae</taxon>
        <taxon>Pentapetalae</taxon>
        <taxon>rosids</taxon>
        <taxon>fabids</taxon>
        <taxon>Celastrales</taxon>
        <taxon>Celastraceae</taxon>
        <taxon>Tripterygium</taxon>
    </lineage>
</organism>
<dbReference type="InParanoid" id="A0A7J7DH96"/>
<dbReference type="GO" id="GO:0016491">
    <property type="term" value="F:oxidoreductase activity"/>
    <property type="evidence" value="ECO:0007669"/>
    <property type="project" value="UniProtKB-KW"/>
</dbReference>
<evidence type="ECO:0000313" key="4">
    <source>
        <dbReference type="EMBL" id="KAF5745721.1"/>
    </source>
</evidence>
<dbReference type="EMBL" id="JAAARO010000007">
    <property type="protein sequence ID" value="KAF5745721.1"/>
    <property type="molecule type" value="Genomic_DNA"/>
</dbReference>
<evidence type="ECO:0000256" key="2">
    <source>
        <dbReference type="ARBA" id="ARBA00023002"/>
    </source>
</evidence>
<dbReference type="GO" id="GO:0009807">
    <property type="term" value="P:lignan biosynthetic process"/>
    <property type="evidence" value="ECO:0007669"/>
    <property type="project" value="UniProtKB-ARBA"/>
</dbReference>
<dbReference type="InterPro" id="IPR050608">
    <property type="entry name" value="NmrA-type/Isoflavone_red_sf"/>
</dbReference>
<reference evidence="4 5" key="1">
    <citation type="journal article" date="2020" name="Nat. Commun.">
        <title>Genome of Tripterygium wilfordii and identification of cytochrome P450 involved in triptolide biosynthesis.</title>
        <authorList>
            <person name="Tu L."/>
            <person name="Su P."/>
            <person name="Zhang Z."/>
            <person name="Gao L."/>
            <person name="Wang J."/>
            <person name="Hu T."/>
            <person name="Zhou J."/>
            <person name="Zhang Y."/>
            <person name="Zhao Y."/>
            <person name="Liu Y."/>
            <person name="Song Y."/>
            <person name="Tong Y."/>
            <person name="Lu Y."/>
            <person name="Yang J."/>
            <person name="Xu C."/>
            <person name="Jia M."/>
            <person name="Peters R.J."/>
            <person name="Huang L."/>
            <person name="Gao W."/>
        </authorList>
    </citation>
    <scope>NUCLEOTIDE SEQUENCE [LARGE SCALE GENOMIC DNA]</scope>
    <source>
        <strain evidence="5">cv. XIE 37</strain>
        <tissue evidence="4">Leaf</tissue>
    </source>
</reference>
<evidence type="ECO:0000259" key="3">
    <source>
        <dbReference type="Pfam" id="PF05368"/>
    </source>
</evidence>
<dbReference type="Gene3D" id="3.40.50.720">
    <property type="entry name" value="NAD(P)-binding Rossmann-like Domain"/>
    <property type="match status" value="1"/>
</dbReference>
<dbReference type="InterPro" id="IPR036291">
    <property type="entry name" value="NAD(P)-bd_dom_sf"/>
</dbReference>
<dbReference type="InterPro" id="IPR008030">
    <property type="entry name" value="NmrA-like"/>
</dbReference>
<keyword evidence="5" id="KW-1185">Reference proteome</keyword>
<protein>
    <recommendedName>
        <fullName evidence="3">NmrA-like domain-containing protein</fullName>
    </recommendedName>
</protein>
<name>A0A7J7DH96_TRIWF</name>
<dbReference type="AlphaFoldDB" id="A0A7J7DH96"/>
<dbReference type="Proteomes" id="UP000593562">
    <property type="component" value="Unassembled WGS sequence"/>
</dbReference>
<evidence type="ECO:0000313" key="5">
    <source>
        <dbReference type="Proteomes" id="UP000593562"/>
    </source>
</evidence>
<keyword evidence="2" id="KW-0560">Oxidoreductase</keyword>
<dbReference type="Gene3D" id="3.90.25.10">
    <property type="entry name" value="UDP-galactose 4-epimerase, domain 1"/>
    <property type="match status" value="1"/>
</dbReference>